<dbReference type="CDD" id="cd01829">
    <property type="entry name" value="SGNH_hydrolase_peri2"/>
    <property type="match status" value="1"/>
</dbReference>
<gene>
    <name evidence="2" type="ORF">ACFQ2F_04845</name>
</gene>
<name>A0ABW3J955_9HYPH</name>
<dbReference type="RefSeq" id="WP_379086524.1">
    <property type="nucleotide sequence ID" value="NZ_JBHTJO010000001.1"/>
</dbReference>
<accession>A0ABW3J955</accession>
<reference evidence="3" key="1">
    <citation type="journal article" date="2019" name="Int. J. Syst. Evol. Microbiol.">
        <title>The Global Catalogue of Microorganisms (GCM) 10K type strain sequencing project: providing services to taxonomists for standard genome sequencing and annotation.</title>
        <authorList>
            <consortium name="The Broad Institute Genomics Platform"/>
            <consortium name="The Broad Institute Genome Sequencing Center for Infectious Disease"/>
            <person name="Wu L."/>
            <person name="Ma J."/>
        </authorList>
    </citation>
    <scope>NUCLEOTIDE SEQUENCE [LARGE SCALE GENOMIC DNA]</scope>
    <source>
        <strain evidence="3">CCUG 61697</strain>
    </source>
</reference>
<proteinExistence type="predicted"/>
<dbReference type="Proteomes" id="UP001597102">
    <property type="component" value="Unassembled WGS sequence"/>
</dbReference>
<dbReference type="PANTHER" id="PTHR30383:SF24">
    <property type="entry name" value="THIOESTERASE 1_PROTEASE 1_LYSOPHOSPHOLIPASE L1"/>
    <property type="match status" value="1"/>
</dbReference>
<sequence>MFRLASYFRTVFTLRPVPGAALFLAISLIFGLAAPSPAAAQSTGFQRSYVDPFPKGDRYRILVVGDSLADGLWSGLYRSFQDESNLEVIRKSKVSTGLVREDRYNWNEALPELLEGERKYQIAVVMFGANDGQAIRKDGEWYRPGSEGWRKVYSERVEQFLRTLREKNIATYWVGLPVMRTAQKNQDAEVMNDIFREKAFIYGTKFIETWAGFTDESGRYSAYGPDMTGQQRRLRANDGVHFTMRGYLKLAHFVEKEIRRDLKLAKAERNIPLAGSEQEQARVMGRKISKGSNGESGENYGGHAISGEAIRPADGMDDPLSGDQALDDGEAPRMEESMVGGVALLRPAISDTLLESQSYSSQSGGGPAGQTVAAQLDNGLTALSSISAVSDLSVVSSKPRLPLAERPYYRVLVKGEQLKPKEGRADDFRWPMQ</sequence>
<dbReference type="EMBL" id="JBHTJO010000001">
    <property type="protein sequence ID" value="MFD0986420.1"/>
    <property type="molecule type" value="Genomic_DNA"/>
</dbReference>
<dbReference type="InterPro" id="IPR036514">
    <property type="entry name" value="SGNH_hydro_sf"/>
</dbReference>
<dbReference type="Pfam" id="PF04311">
    <property type="entry name" value="DUF459"/>
    <property type="match status" value="1"/>
</dbReference>
<dbReference type="Gene3D" id="3.40.50.1110">
    <property type="entry name" value="SGNH hydrolase"/>
    <property type="match status" value="1"/>
</dbReference>
<feature type="region of interest" description="Disordered" evidence="1">
    <location>
        <begin position="276"/>
        <end position="328"/>
    </location>
</feature>
<comment type="caution">
    <text evidence="2">The sequence shown here is derived from an EMBL/GenBank/DDBJ whole genome shotgun (WGS) entry which is preliminary data.</text>
</comment>
<feature type="compositionally biased region" description="Low complexity" evidence="1">
    <location>
        <begin position="291"/>
        <end position="302"/>
    </location>
</feature>
<dbReference type="PANTHER" id="PTHR30383">
    <property type="entry name" value="THIOESTERASE 1/PROTEASE 1/LYSOPHOSPHOLIPASE L1"/>
    <property type="match status" value="1"/>
</dbReference>
<evidence type="ECO:0000256" key="1">
    <source>
        <dbReference type="SAM" id="MobiDB-lite"/>
    </source>
</evidence>
<dbReference type="InterPro" id="IPR007407">
    <property type="entry name" value="DUF459"/>
</dbReference>
<keyword evidence="3" id="KW-1185">Reference proteome</keyword>
<evidence type="ECO:0000313" key="2">
    <source>
        <dbReference type="EMBL" id="MFD0986420.1"/>
    </source>
</evidence>
<dbReference type="InterPro" id="IPR051532">
    <property type="entry name" value="Ester_Hydrolysis_Enzymes"/>
</dbReference>
<dbReference type="SUPFAM" id="SSF52266">
    <property type="entry name" value="SGNH hydrolase"/>
    <property type="match status" value="1"/>
</dbReference>
<organism evidence="2 3">
    <name type="scientific">Methyloligella solikamskensis</name>
    <dbReference type="NCBI Taxonomy" id="1177756"/>
    <lineage>
        <taxon>Bacteria</taxon>
        <taxon>Pseudomonadati</taxon>
        <taxon>Pseudomonadota</taxon>
        <taxon>Alphaproteobacteria</taxon>
        <taxon>Hyphomicrobiales</taxon>
        <taxon>Hyphomicrobiaceae</taxon>
        <taxon>Methyloligella</taxon>
    </lineage>
</organism>
<protein>
    <submittedName>
        <fullName evidence="2">DUF459 domain-containing protein</fullName>
    </submittedName>
</protein>
<evidence type="ECO:0000313" key="3">
    <source>
        <dbReference type="Proteomes" id="UP001597102"/>
    </source>
</evidence>